<dbReference type="AlphaFoldDB" id="A0A2A5WFZ3"/>
<dbReference type="SUPFAM" id="SSF74653">
    <property type="entry name" value="TolA/TonB C-terminal domain"/>
    <property type="match status" value="1"/>
</dbReference>
<comment type="function">
    <text evidence="10">Interacts with outer membrane receptor proteins that carry out high-affinity binding and energy dependent uptake into the periplasmic space of specific substrates. It could act to transduce energy from the cytoplasmic membrane to specific energy-requiring processes in the outer membrane, resulting in the release into the periplasm of ligands bound by these outer membrane proteins.</text>
</comment>
<proteinExistence type="inferred from homology"/>
<evidence type="ECO:0000256" key="5">
    <source>
        <dbReference type="ARBA" id="ARBA00022519"/>
    </source>
</evidence>
<reference evidence="12 13" key="1">
    <citation type="submission" date="2017-08" db="EMBL/GenBank/DDBJ databases">
        <title>Fine stratification of microbial communities through a metagenomic profile of the photic zone.</title>
        <authorList>
            <person name="Haro-Moreno J.M."/>
            <person name="Lopez-Perez M."/>
            <person name="De La Torre J."/>
            <person name="Picazo A."/>
            <person name="Camacho A."/>
            <person name="Rodriguez-Valera F."/>
        </authorList>
    </citation>
    <scope>NUCLEOTIDE SEQUENCE [LARGE SCALE GENOMIC DNA]</scope>
    <source>
        <strain evidence="12">MED-G28</strain>
    </source>
</reference>
<protein>
    <recommendedName>
        <fullName evidence="10">Protein TonB</fullName>
    </recommendedName>
</protein>
<keyword evidence="6 10" id="KW-0812">Transmembrane</keyword>
<organism evidence="12 13">
    <name type="scientific">OM182 bacterium MED-G28</name>
    <dbReference type="NCBI Taxonomy" id="1986256"/>
    <lineage>
        <taxon>Bacteria</taxon>
        <taxon>Pseudomonadati</taxon>
        <taxon>Pseudomonadota</taxon>
        <taxon>Gammaproteobacteria</taxon>
        <taxon>OMG group</taxon>
        <taxon>OM182 clade</taxon>
    </lineage>
</organism>
<dbReference type="GO" id="GO:0030288">
    <property type="term" value="C:outer membrane-bounded periplasmic space"/>
    <property type="evidence" value="ECO:0007669"/>
    <property type="project" value="InterPro"/>
</dbReference>
<feature type="transmembrane region" description="Helical" evidence="10">
    <location>
        <begin position="6"/>
        <end position="28"/>
    </location>
</feature>
<dbReference type="PRINTS" id="PR01374">
    <property type="entry name" value="TONBPROTEIN"/>
</dbReference>
<accession>A0A2A5WFZ3</accession>
<dbReference type="InterPro" id="IPR003538">
    <property type="entry name" value="TonB"/>
</dbReference>
<dbReference type="NCBIfam" id="TIGR01352">
    <property type="entry name" value="tonB_Cterm"/>
    <property type="match status" value="1"/>
</dbReference>
<keyword evidence="4 10" id="KW-1003">Cell membrane</keyword>
<gene>
    <name evidence="12" type="ORF">CNF02_00145</name>
</gene>
<evidence type="ECO:0000259" key="11">
    <source>
        <dbReference type="PROSITE" id="PS52015"/>
    </source>
</evidence>
<dbReference type="Gene3D" id="3.30.1150.10">
    <property type="match status" value="1"/>
</dbReference>
<dbReference type="PANTHER" id="PTHR33446">
    <property type="entry name" value="PROTEIN TONB-RELATED"/>
    <property type="match status" value="1"/>
</dbReference>
<dbReference type="GO" id="GO:0055085">
    <property type="term" value="P:transmembrane transport"/>
    <property type="evidence" value="ECO:0007669"/>
    <property type="project" value="InterPro"/>
</dbReference>
<dbReference type="GO" id="GO:0031992">
    <property type="term" value="F:energy transducer activity"/>
    <property type="evidence" value="ECO:0007669"/>
    <property type="project" value="InterPro"/>
</dbReference>
<evidence type="ECO:0000256" key="4">
    <source>
        <dbReference type="ARBA" id="ARBA00022475"/>
    </source>
</evidence>
<keyword evidence="3 10" id="KW-0813">Transport</keyword>
<comment type="subcellular location">
    <subcellularLocation>
        <location evidence="1 10">Cell inner membrane</location>
        <topology evidence="1 10">Single-pass membrane protein</topology>
        <orientation evidence="1 10">Periplasmic side</orientation>
    </subcellularLocation>
</comment>
<evidence type="ECO:0000256" key="2">
    <source>
        <dbReference type="ARBA" id="ARBA00006555"/>
    </source>
</evidence>
<dbReference type="InterPro" id="IPR006260">
    <property type="entry name" value="TonB/TolA_C"/>
</dbReference>
<evidence type="ECO:0000256" key="3">
    <source>
        <dbReference type="ARBA" id="ARBA00022448"/>
    </source>
</evidence>
<dbReference type="InterPro" id="IPR037682">
    <property type="entry name" value="TonB_C"/>
</dbReference>
<evidence type="ECO:0000256" key="9">
    <source>
        <dbReference type="ARBA" id="ARBA00023136"/>
    </source>
</evidence>
<comment type="similarity">
    <text evidence="2 10">Belongs to the TonB family.</text>
</comment>
<comment type="caution">
    <text evidence="12">The sequence shown here is derived from an EMBL/GenBank/DDBJ whole genome shotgun (WGS) entry which is preliminary data.</text>
</comment>
<sequence length="205" mass="22701">MIFVRWTLSMAMAGGITLGLFYFMQFLIATGEAFDERISVVKIVDATMPEIELEVIEEIDKPEPIEEVVQEQPEIQERQTNLDSGPALNIQRASVELDTGLQLSNASIAATDGDYLPLVAIAPQYPTRAAQRGIQGWCLVSFTVDGLGNVVEESIEVVDAEPANIFDRSSLRAAARFKFQPRVVDGEGVNVDGVQYLFRYQLEDN</sequence>
<keyword evidence="9 10" id="KW-0472">Membrane</keyword>
<dbReference type="InterPro" id="IPR051045">
    <property type="entry name" value="TonB-dependent_transducer"/>
</dbReference>
<evidence type="ECO:0000256" key="7">
    <source>
        <dbReference type="ARBA" id="ARBA00022927"/>
    </source>
</evidence>
<dbReference type="Proteomes" id="UP000219329">
    <property type="component" value="Unassembled WGS sequence"/>
</dbReference>
<dbReference type="GO" id="GO:0005886">
    <property type="term" value="C:plasma membrane"/>
    <property type="evidence" value="ECO:0007669"/>
    <property type="project" value="UniProtKB-SubCell"/>
</dbReference>
<dbReference type="PANTHER" id="PTHR33446:SF14">
    <property type="entry name" value="PROTEIN TONB"/>
    <property type="match status" value="1"/>
</dbReference>
<keyword evidence="8 10" id="KW-1133">Transmembrane helix</keyword>
<evidence type="ECO:0000313" key="12">
    <source>
        <dbReference type="EMBL" id="PDH35174.1"/>
    </source>
</evidence>
<keyword evidence="5 10" id="KW-0997">Cell inner membrane</keyword>
<dbReference type="Pfam" id="PF03544">
    <property type="entry name" value="TonB_C"/>
    <property type="match status" value="1"/>
</dbReference>
<name>A0A2A5WFZ3_9GAMM</name>
<dbReference type="GO" id="GO:0015891">
    <property type="term" value="P:siderophore transport"/>
    <property type="evidence" value="ECO:0007669"/>
    <property type="project" value="InterPro"/>
</dbReference>
<dbReference type="EMBL" id="NTJZ01000001">
    <property type="protein sequence ID" value="PDH35174.1"/>
    <property type="molecule type" value="Genomic_DNA"/>
</dbReference>
<evidence type="ECO:0000256" key="8">
    <source>
        <dbReference type="ARBA" id="ARBA00022989"/>
    </source>
</evidence>
<dbReference type="PROSITE" id="PS52015">
    <property type="entry name" value="TONB_CTD"/>
    <property type="match status" value="1"/>
</dbReference>
<evidence type="ECO:0000256" key="6">
    <source>
        <dbReference type="ARBA" id="ARBA00022692"/>
    </source>
</evidence>
<evidence type="ECO:0000256" key="1">
    <source>
        <dbReference type="ARBA" id="ARBA00004383"/>
    </source>
</evidence>
<keyword evidence="7 10" id="KW-0653">Protein transport</keyword>
<dbReference type="GO" id="GO:0015031">
    <property type="term" value="P:protein transport"/>
    <property type="evidence" value="ECO:0007669"/>
    <property type="project" value="UniProtKB-UniRule"/>
</dbReference>
<keyword evidence="10" id="KW-0735">Signal-anchor</keyword>
<evidence type="ECO:0000256" key="10">
    <source>
        <dbReference type="RuleBase" id="RU362123"/>
    </source>
</evidence>
<evidence type="ECO:0000313" key="13">
    <source>
        <dbReference type="Proteomes" id="UP000219329"/>
    </source>
</evidence>
<feature type="domain" description="TonB C-terminal" evidence="11">
    <location>
        <begin position="110"/>
        <end position="205"/>
    </location>
</feature>